<evidence type="ECO:0000256" key="8">
    <source>
        <dbReference type="RuleBase" id="RU003793"/>
    </source>
</evidence>
<comment type="similarity">
    <text evidence="2 8">Belongs to the peptidase A24 family.</text>
</comment>
<dbReference type="STRING" id="47500.AF333_05950"/>
<dbReference type="EC" id="2.1.1.-" evidence="9"/>
<organism evidence="13 15">
    <name type="scientific">Aneurinibacillus migulanus</name>
    <name type="common">Bacillus migulanus</name>
    <dbReference type="NCBI Taxonomy" id="47500"/>
    <lineage>
        <taxon>Bacteria</taxon>
        <taxon>Bacillati</taxon>
        <taxon>Bacillota</taxon>
        <taxon>Bacilli</taxon>
        <taxon>Bacillales</taxon>
        <taxon>Paenibacillaceae</taxon>
        <taxon>Aneurinibacillus group</taxon>
        <taxon>Aneurinibacillus</taxon>
    </lineage>
</organism>
<evidence type="ECO:0000256" key="6">
    <source>
        <dbReference type="ARBA" id="ARBA00022989"/>
    </source>
</evidence>
<evidence type="ECO:0000259" key="11">
    <source>
        <dbReference type="Pfam" id="PF01478"/>
    </source>
</evidence>
<keyword evidence="9 14" id="KW-0808">Transferase</keyword>
<evidence type="ECO:0000313" key="16">
    <source>
        <dbReference type="Proteomes" id="UP000182836"/>
    </source>
</evidence>
<dbReference type="EMBL" id="LGUG01000004">
    <property type="protein sequence ID" value="KON95092.1"/>
    <property type="molecule type" value="Genomic_DNA"/>
</dbReference>
<dbReference type="PANTHER" id="PTHR30487:SF0">
    <property type="entry name" value="PREPILIN LEADER PEPTIDASE_N-METHYLTRANSFERASE-RELATED"/>
    <property type="match status" value="1"/>
</dbReference>
<evidence type="ECO:0000313" key="13">
    <source>
        <dbReference type="EMBL" id="KON95092.1"/>
    </source>
</evidence>
<keyword evidence="6 10" id="KW-1133">Transmembrane helix</keyword>
<dbReference type="GO" id="GO:0005886">
    <property type="term" value="C:plasma membrane"/>
    <property type="evidence" value="ECO:0007669"/>
    <property type="project" value="UniProtKB-SubCell"/>
</dbReference>
<keyword evidence="9" id="KW-0645">Protease</keyword>
<dbReference type="InterPro" id="IPR050882">
    <property type="entry name" value="Prepilin_peptidase/N-MTase"/>
</dbReference>
<dbReference type="OrthoDB" id="9789291at2"/>
<dbReference type="AlphaFoldDB" id="A0A0D1Y0L8"/>
<evidence type="ECO:0000256" key="10">
    <source>
        <dbReference type="SAM" id="Phobius"/>
    </source>
</evidence>
<dbReference type="GO" id="GO:0004190">
    <property type="term" value="F:aspartic-type endopeptidase activity"/>
    <property type="evidence" value="ECO:0007669"/>
    <property type="project" value="UniProtKB-EC"/>
</dbReference>
<feature type="transmembrane region" description="Helical" evidence="10">
    <location>
        <begin position="6"/>
        <end position="25"/>
    </location>
</feature>
<dbReference type="Pfam" id="PF01478">
    <property type="entry name" value="Peptidase_A24"/>
    <property type="match status" value="1"/>
</dbReference>
<keyword evidence="4" id="KW-0997">Cell inner membrane</keyword>
<evidence type="ECO:0000259" key="12">
    <source>
        <dbReference type="Pfam" id="PF06750"/>
    </source>
</evidence>
<evidence type="ECO:0000313" key="14">
    <source>
        <dbReference type="EMBL" id="SDJ40831.1"/>
    </source>
</evidence>
<dbReference type="EC" id="3.4.23.43" evidence="9"/>
<protein>
    <recommendedName>
        <fullName evidence="9">Prepilin leader peptidase/N-methyltransferase</fullName>
        <ecNumber evidence="9">2.1.1.-</ecNumber>
        <ecNumber evidence="9">3.4.23.43</ecNumber>
    </recommendedName>
</protein>
<feature type="transmembrane region" description="Helical" evidence="10">
    <location>
        <begin position="100"/>
        <end position="120"/>
    </location>
</feature>
<dbReference type="GO" id="GO:0032259">
    <property type="term" value="P:methylation"/>
    <property type="evidence" value="ECO:0007669"/>
    <property type="project" value="UniProtKB-KW"/>
</dbReference>
<dbReference type="RefSeq" id="WP_043067328.1">
    <property type="nucleotide sequence ID" value="NZ_BJOA01000037.1"/>
</dbReference>
<feature type="transmembrane region" description="Helical" evidence="10">
    <location>
        <begin position="127"/>
        <end position="142"/>
    </location>
</feature>
<dbReference type="EMBL" id="FNED01000017">
    <property type="protein sequence ID" value="SDJ40831.1"/>
    <property type="molecule type" value="Genomic_DNA"/>
</dbReference>
<evidence type="ECO:0000256" key="7">
    <source>
        <dbReference type="ARBA" id="ARBA00023136"/>
    </source>
</evidence>
<feature type="domain" description="Prepilin peptidase A24 N-terminal" evidence="12">
    <location>
        <begin position="11"/>
        <end position="92"/>
    </location>
</feature>
<name>A0A0D1Y0L8_ANEMI</name>
<keyword evidence="9 14" id="KW-0489">Methyltransferase</keyword>
<gene>
    <name evidence="13" type="ORF">AF333_05950</name>
    <name evidence="14" type="ORF">SAMN04487909_11748</name>
</gene>
<comment type="function">
    <text evidence="9">Plays an essential role in type IV pili and type II pseudopili formation by proteolytically removing the leader sequence from substrate proteins and subsequently monomethylating the alpha-amino group of the newly exposed N-terminal phenylalanine.</text>
</comment>
<keyword evidence="9" id="KW-0378">Hydrolase</keyword>
<reference evidence="13 15" key="1">
    <citation type="submission" date="2015-07" db="EMBL/GenBank/DDBJ databases">
        <title>Fjat-14205 dsm 2895.</title>
        <authorList>
            <person name="Liu B."/>
            <person name="Wang J."/>
            <person name="Zhu Y."/>
            <person name="Liu G."/>
            <person name="Chen Q."/>
            <person name="Chen Z."/>
            <person name="Lan J."/>
            <person name="Che J."/>
            <person name="Ge C."/>
            <person name="Shi H."/>
            <person name="Pan Z."/>
            <person name="Liu X."/>
        </authorList>
    </citation>
    <scope>NUCLEOTIDE SEQUENCE [LARGE SCALE GENOMIC DNA]</scope>
    <source>
        <strain evidence="13 15">DSM 2895</strain>
    </source>
</reference>
<feature type="transmembrane region" description="Helical" evidence="10">
    <location>
        <begin position="148"/>
        <end position="168"/>
    </location>
</feature>
<keyword evidence="15" id="KW-1185">Reference proteome</keyword>
<evidence type="ECO:0000256" key="1">
    <source>
        <dbReference type="ARBA" id="ARBA00004429"/>
    </source>
</evidence>
<dbReference type="InterPro" id="IPR000045">
    <property type="entry name" value="Prepilin_IV_endopep_pep"/>
</dbReference>
<feature type="transmembrane region" description="Helical" evidence="10">
    <location>
        <begin position="74"/>
        <end position="94"/>
    </location>
</feature>
<sequence length="252" mass="28136">MDSINLAVFFLFGLIFGSFFNVVGLRIPEKRSVITPPSHCPKCGKQLTPIDLIPVLSYLFIGGKCRQCKAGISPVYPIMEFITGSLFAATYYIYGFTAEMWMTLLFVSLLVIITVSDLAYRIIPDKVLLPFFITFLIARFFIHPHETYVSHLIGMVLGFSIFFGIALISRGGMGGGDIKLFTVVGLFLGYPLLFVTILFSTFLGTLYGILVMIIHGSGRKTEVPFGPFIAVAAMLAVYKGYDIISWYFNRFF</sequence>
<dbReference type="Pfam" id="PF06750">
    <property type="entry name" value="A24_N_bact"/>
    <property type="match status" value="1"/>
</dbReference>
<dbReference type="PANTHER" id="PTHR30487">
    <property type="entry name" value="TYPE 4 PREPILIN-LIKE PROTEINS LEADER PEPTIDE-PROCESSING ENZYME"/>
    <property type="match status" value="1"/>
</dbReference>
<feature type="domain" description="Prepilin type IV endopeptidase peptidase" evidence="11">
    <location>
        <begin position="104"/>
        <end position="209"/>
    </location>
</feature>
<dbReference type="GO" id="GO:0008168">
    <property type="term" value="F:methyltransferase activity"/>
    <property type="evidence" value="ECO:0007669"/>
    <property type="project" value="UniProtKB-KW"/>
</dbReference>
<evidence type="ECO:0000256" key="3">
    <source>
        <dbReference type="ARBA" id="ARBA00022475"/>
    </source>
</evidence>
<keyword evidence="5 9" id="KW-0812">Transmembrane</keyword>
<reference evidence="14 16" key="2">
    <citation type="submission" date="2016-10" db="EMBL/GenBank/DDBJ databases">
        <authorList>
            <person name="de Groot N.N."/>
        </authorList>
    </citation>
    <scope>NUCLEOTIDE SEQUENCE [LARGE SCALE GENOMIC DNA]</scope>
    <source>
        <strain evidence="14 16">DSM 2895</strain>
    </source>
</reference>
<keyword evidence="3" id="KW-1003">Cell membrane</keyword>
<keyword evidence="9" id="KW-0511">Multifunctional enzyme</keyword>
<accession>A0A0D1Y0L8</accession>
<comment type="subcellular location">
    <subcellularLocation>
        <location evidence="1">Cell inner membrane</location>
        <topology evidence="1">Multi-pass membrane protein</topology>
    </subcellularLocation>
    <subcellularLocation>
        <location evidence="9">Cell membrane</location>
        <topology evidence="9">Multi-pass membrane protein</topology>
    </subcellularLocation>
</comment>
<evidence type="ECO:0000256" key="5">
    <source>
        <dbReference type="ARBA" id="ARBA00022692"/>
    </source>
</evidence>
<dbReference type="Proteomes" id="UP000182836">
    <property type="component" value="Unassembled WGS sequence"/>
</dbReference>
<feature type="transmembrane region" description="Helical" evidence="10">
    <location>
        <begin position="225"/>
        <end position="248"/>
    </location>
</feature>
<comment type="catalytic activity">
    <reaction evidence="9">
        <text>Typically cleaves a -Gly-|-Phe- bond to release an N-terminal, basic peptide of 5-8 residues from type IV prepilin, and then N-methylates the new N-terminal amino group, the methyl donor being S-adenosyl-L-methionine.</text>
        <dbReference type="EC" id="3.4.23.43"/>
    </reaction>
</comment>
<dbReference type="Gene3D" id="1.20.120.1220">
    <property type="match status" value="1"/>
</dbReference>
<dbReference type="PATRIC" id="fig|47500.8.peg.2378"/>
<evidence type="ECO:0000256" key="9">
    <source>
        <dbReference type="RuleBase" id="RU003794"/>
    </source>
</evidence>
<dbReference type="GeneID" id="42304745"/>
<dbReference type="InterPro" id="IPR010627">
    <property type="entry name" value="Prepilin_pept_A24_N"/>
</dbReference>
<evidence type="ECO:0000256" key="2">
    <source>
        <dbReference type="ARBA" id="ARBA00005801"/>
    </source>
</evidence>
<dbReference type="Proteomes" id="UP000037269">
    <property type="component" value="Unassembled WGS sequence"/>
</dbReference>
<proteinExistence type="inferred from homology"/>
<dbReference type="PRINTS" id="PR00864">
    <property type="entry name" value="PREPILNPTASE"/>
</dbReference>
<evidence type="ECO:0000256" key="4">
    <source>
        <dbReference type="ARBA" id="ARBA00022519"/>
    </source>
</evidence>
<keyword evidence="7 10" id="KW-0472">Membrane</keyword>
<evidence type="ECO:0000313" key="15">
    <source>
        <dbReference type="Proteomes" id="UP000037269"/>
    </source>
</evidence>
<dbReference type="GO" id="GO:0006465">
    <property type="term" value="P:signal peptide processing"/>
    <property type="evidence" value="ECO:0007669"/>
    <property type="project" value="TreeGrafter"/>
</dbReference>
<dbReference type="InterPro" id="IPR014032">
    <property type="entry name" value="Peptidase_A24A_bac"/>
</dbReference>
<feature type="transmembrane region" description="Helical" evidence="10">
    <location>
        <begin position="180"/>
        <end position="213"/>
    </location>
</feature>